<keyword evidence="1" id="KW-0812">Transmembrane</keyword>
<dbReference type="AGR" id="WB:WBGene00005317"/>
<dbReference type="UCSC" id="F21H7.14">
    <property type="organism name" value="c. elegans"/>
</dbReference>
<gene>
    <name evidence="2 4" type="primary">srh-98</name>
    <name evidence="2" type="ORF">CELE_F21H7.14</name>
    <name evidence="4" type="ORF">F21H7.14</name>
</gene>
<keyword evidence="2" id="KW-0675">Receptor</keyword>
<feature type="transmembrane region" description="Helical" evidence="1">
    <location>
        <begin position="28"/>
        <end position="56"/>
    </location>
</feature>
<dbReference type="GeneID" id="3565808"/>
<reference evidence="2 3" key="1">
    <citation type="journal article" date="1998" name="Science">
        <title>Genome sequence of the nematode C. elegans: a platform for investigating biology.</title>
        <authorList>
            <consortium name="The C. elegans sequencing consortium"/>
            <person name="Sulson J.E."/>
            <person name="Waterston R."/>
        </authorList>
    </citation>
    <scope>NUCLEOTIDE SEQUENCE [LARGE SCALE GENOMIC DNA]</scope>
    <source>
        <strain evidence="2 3">Bristol N2</strain>
    </source>
</reference>
<dbReference type="PaxDb" id="6239-F21H7.14"/>
<dbReference type="PhylomeDB" id="Q7YTT4"/>
<keyword evidence="3" id="KW-1185">Reference proteome</keyword>
<keyword evidence="1" id="KW-0472">Membrane</keyword>
<evidence type="ECO:0000313" key="2">
    <source>
        <dbReference type="EMBL" id="CAE11301.2"/>
    </source>
</evidence>
<dbReference type="SMR" id="Q7YTT4"/>
<sequence length="169" mass="19693">MYPCPTEEFFIFPIYILISNTNNLHLVIYVYIPFFALNTLAHFLFHIWCTVYYLYIAPPKSVSMATQLYQRNFLVGTLLQIFTLFSFMTLPVILVAVSLYLNRYSQELMNVAVDCIALHGIVECIVILSVHKHYRNAMKLMINRWYNQPCNTKVQSIPVQVTSGYTSRC</sequence>
<dbReference type="InterPro" id="IPR019422">
    <property type="entry name" value="7TM_GPCR_serpentine_rcpt_Srh"/>
</dbReference>
<dbReference type="Bgee" id="WBGene00005317">
    <property type="expression patterns" value="Expressed in embryo and 1 other cell type or tissue"/>
</dbReference>
<feature type="transmembrane region" description="Helical" evidence="1">
    <location>
        <begin position="108"/>
        <end position="130"/>
    </location>
</feature>
<dbReference type="OrthoDB" id="5861316at2759"/>
<evidence type="ECO:0000313" key="4">
    <source>
        <dbReference type="WormBase" id="F21H7.14"/>
    </source>
</evidence>
<keyword evidence="1" id="KW-1133">Transmembrane helix</keyword>
<dbReference type="CTD" id="3565808"/>
<proteinExistence type="predicted"/>
<dbReference type="HOGENOM" id="CLU_1579915_0_0_1"/>
<evidence type="ECO:0000313" key="3">
    <source>
        <dbReference type="Proteomes" id="UP000001940"/>
    </source>
</evidence>
<dbReference type="KEGG" id="cel:CELE_F21H7.14"/>
<dbReference type="Proteomes" id="UP000001940">
    <property type="component" value="Chromosome V"/>
</dbReference>
<dbReference type="RefSeq" id="NP_001023831.2">
    <property type="nucleotide sequence ID" value="NM_001028660.4"/>
</dbReference>
<evidence type="ECO:0000256" key="1">
    <source>
        <dbReference type="SAM" id="Phobius"/>
    </source>
</evidence>
<protein>
    <submittedName>
        <fullName evidence="2">Serpentine Receptor, class H</fullName>
    </submittedName>
</protein>
<dbReference type="Pfam" id="PF10318">
    <property type="entry name" value="7TM_GPCR_Srh"/>
    <property type="match status" value="1"/>
</dbReference>
<dbReference type="AlphaFoldDB" id="Q7YTT4"/>
<dbReference type="InParanoid" id="Q7YTT4"/>
<dbReference type="EMBL" id="BX284605">
    <property type="protein sequence ID" value="CAE11301.2"/>
    <property type="molecule type" value="Genomic_DNA"/>
</dbReference>
<organism evidence="2 3">
    <name type="scientific">Caenorhabditis elegans</name>
    <dbReference type="NCBI Taxonomy" id="6239"/>
    <lineage>
        <taxon>Eukaryota</taxon>
        <taxon>Metazoa</taxon>
        <taxon>Ecdysozoa</taxon>
        <taxon>Nematoda</taxon>
        <taxon>Chromadorea</taxon>
        <taxon>Rhabditida</taxon>
        <taxon>Rhabditina</taxon>
        <taxon>Rhabditomorpha</taxon>
        <taxon>Rhabditoidea</taxon>
        <taxon>Rhabditidae</taxon>
        <taxon>Peloderinae</taxon>
        <taxon>Caenorhabditis</taxon>
    </lineage>
</organism>
<accession>Q7YTT4</accession>
<dbReference type="STRING" id="6239.F21H7.14.1"/>
<name>Q7YTT4_CAEEL</name>
<feature type="transmembrane region" description="Helical" evidence="1">
    <location>
        <begin position="77"/>
        <end position="102"/>
    </location>
</feature>
<dbReference type="WormBase" id="F21H7.14">
    <property type="protein sequence ID" value="CE46367"/>
    <property type="gene ID" value="WBGene00005317"/>
    <property type="gene designation" value="srh-98"/>
</dbReference>